<proteinExistence type="predicted"/>
<dbReference type="EMBL" id="BGZK01000713">
    <property type="protein sequence ID" value="GBP57300.1"/>
    <property type="molecule type" value="Genomic_DNA"/>
</dbReference>
<dbReference type="AlphaFoldDB" id="A0A4C1X2G3"/>
<evidence type="ECO:0000313" key="3">
    <source>
        <dbReference type="Proteomes" id="UP000299102"/>
    </source>
</evidence>
<feature type="compositionally biased region" description="Basic and acidic residues" evidence="1">
    <location>
        <begin position="72"/>
        <end position="83"/>
    </location>
</feature>
<gene>
    <name evidence="2" type="ORF">EVAR_39939_1</name>
</gene>
<evidence type="ECO:0000313" key="2">
    <source>
        <dbReference type="EMBL" id="GBP57300.1"/>
    </source>
</evidence>
<reference evidence="2 3" key="1">
    <citation type="journal article" date="2019" name="Commun. Biol.">
        <title>The bagworm genome reveals a unique fibroin gene that provides high tensile strength.</title>
        <authorList>
            <person name="Kono N."/>
            <person name="Nakamura H."/>
            <person name="Ohtoshi R."/>
            <person name="Tomita M."/>
            <person name="Numata K."/>
            <person name="Arakawa K."/>
        </authorList>
    </citation>
    <scope>NUCLEOTIDE SEQUENCE [LARGE SCALE GENOMIC DNA]</scope>
</reference>
<feature type="region of interest" description="Disordered" evidence="1">
    <location>
        <begin position="62"/>
        <end position="83"/>
    </location>
</feature>
<name>A0A4C1X2G3_EUMVA</name>
<evidence type="ECO:0000256" key="1">
    <source>
        <dbReference type="SAM" id="MobiDB-lite"/>
    </source>
</evidence>
<comment type="caution">
    <text evidence="2">The sequence shown here is derived from an EMBL/GenBank/DDBJ whole genome shotgun (WGS) entry which is preliminary data.</text>
</comment>
<dbReference type="Proteomes" id="UP000299102">
    <property type="component" value="Unassembled WGS sequence"/>
</dbReference>
<accession>A0A4C1X2G3</accession>
<protein>
    <submittedName>
        <fullName evidence="2">Uncharacterized protein</fullName>
    </submittedName>
</protein>
<keyword evidence="3" id="KW-1185">Reference proteome</keyword>
<organism evidence="2 3">
    <name type="scientific">Eumeta variegata</name>
    <name type="common">Bagworm moth</name>
    <name type="synonym">Eumeta japonica</name>
    <dbReference type="NCBI Taxonomy" id="151549"/>
    <lineage>
        <taxon>Eukaryota</taxon>
        <taxon>Metazoa</taxon>
        <taxon>Ecdysozoa</taxon>
        <taxon>Arthropoda</taxon>
        <taxon>Hexapoda</taxon>
        <taxon>Insecta</taxon>
        <taxon>Pterygota</taxon>
        <taxon>Neoptera</taxon>
        <taxon>Endopterygota</taxon>
        <taxon>Lepidoptera</taxon>
        <taxon>Glossata</taxon>
        <taxon>Ditrysia</taxon>
        <taxon>Tineoidea</taxon>
        <taxon>Psychidae</taxon>
        <taxon>Oiketicinae</taxon>
        <taxon>Eumeta</taxon>
    </lineage>
</organism>
<sequence length="83" mass="9852">MWLLYPDLALGKETPQRRTVQTGNFVYALKCNSLSLTLSCHGCCTQGWLPLNGRKQTYRINRNSTRQWNQNRHREQDRDRDQN</sequence>